<sequence>MNSKVFQHLEKDLFNTGPRSSGFFPTQKSDSSEENDVIVNEFDSVSLKEPVKSSESLSGLDCDTVENMNPNIPVVNDLNANIPTNNTILKKSTSNPDTPTRPKRKRKAETGTQNIKEAFKNAYTTSGDSSSNDVSISSSISPQSSRMNHVLLNETNLSTPKVINFGNVNFENAPNDLAKNKLAEEVKNLKWEVDDLNKNLTETKIVLSSTRECLKNSIIENTKRERNDARKGLRKKKWSDTTALENLKQRRDKLESMQKELATEIANLKKKRGNKDVGTIPEQFHRSDDFIRARKELLKREEAEIIAEKEKLEQETKTHDSEVKRVYFEDSSRFKDFNLLNNQYLPTVLLGKGGFRKGLRKKKWSDTTALENLKQRRDKLESMQKELATEIANLKKKRGNKDVGTIPEQFHRSDDFIRARKELLKREEAEIIAEKEKLEQETKTHDSEVKRVYFEDSSRFKDFNLLNNQYLPTVLLGKGGFSEVWKAFDLEKCRQTACKIHFVSKDWEITKKANYVKHAEREKDIHKSLDHPNIVKLYDIFKIDNDTFCSVLEYSDGNDLDYYLKKYKTLSEKDTRLVIGQVVDALRYLNELSTPIIHYDLKPANILLQSGIKRFEIKITDFGLSKMFENGGDDMELTSQGAGTMWYLPPETFKRNPRISNKVDVWSVGVICYQCIYGKKPFGDNETQKMILANGTILKATAVDFPQKPTISPLTMDFIRKCLQFEVIDRPDVSEISKHDYVKPFTRK</sequence>
<dbReference type="WBParaSite" id="JU765_v2.g3718.t1">
    <property type="protein sequence ID" value="JU765_v2.g3718.t1"/>
    <property type="gene ID" value="JU765_v2.g3718"/>
</dbReference>
<accession>A0AC34R5B9</accession>
<name>A0AC34R5B9_9BILA</name>
<organism evidence="1 2">
    <name type="scientific">Panagrolaimus sp. JU765</name>
    <dbReference type="NCBI Taxonomy" id="591449"/>
    <lineage>
        <taxon>Eukaryota</taxon>
        <taxon>Metazoa</taxon>
        <taxon>Ecdysozoa</taxon>
        <taxon>Nematoda</taxon>
        <taxon>Chromadorea</taxon>
        <taxon>Rhabditida</taxon>
        <taxon>Tylenchina</taxon>
        <taxon>Panagrolaimomorpha</taxon>
        <taxon>Panagrolaimoidea</taxon>
        <taxon>Panagrolaimidae</taxon>
        <taxon>Panagrolaimus</taxon>
    </lineage>
</organism>
<proteinExistence type="predicted"/>
<evidence type="ECO:0000313" key="2">
    <source>
        <dbReference type="WBParaSite" id="JU765_v2.g3718.t1"/>
    </source>
</evidence>
<protein>
    <submittedName>
        <fullName evidence="2">Protein kinase domain-containing protein</fullName>
    </submittedName>
</protein>
<evidence type="ECO:0000313" key="1">
    <source>
        <dbReference type="Proteomes" id="UP000887576"/>
    </source>
</evidence>
<reference evidence="2" key="1">
    <citation type="submission" date="2022-11" db="UniProtKB">
        <authorList>
            <consortium name="WormBaseParasite"/>
        </authorList>
    </citation>
    <scope>IDENTIFICATION</scope>
</reference>
<dbReference type="Proteomes" id="UP000887576">
    <property type="component" value="Unplaced"/>
</dbReference>